<gene>
    <name evidence="3" type="ORF">IAD15_07690</name>
</gene>
<proteinExistence type="predicted"/>
<reference evidence="3" key="1">
    <citation type="submission" date="2020-10" db="EMBL/GenBank/DDBJ databases">
        <authorList>
            <person name="Gilroy R."/>
        </authorList>
    </citation>
    <scope>NUCLEOTIDE SEQUENCE</scope>
    <source>
        <strain evidence="3">CHK195-11698</strain>
    </source>
</reference>
<name>A0A9D1KZU5_9FIRM</name>
<dbReference type="Pfam" id="PF02492">
    <property type="entry name" value="cobW"/>
    <property type="match status" value="1"/>
</dbReference>
<dbReference type="EMBL" id="DVMJ01000064">
    <property type="protein sequence ID" value="HIU13933.1"/>
    <property type="molecule type" value="Genomic_DNA"/>
</dbReference>
<dbReference type="AlphaFoldDB" id="A0A9D1KZU5"/>
<dbReference type="InterPro" id="IPR051316">
    <property type="entry name" value="Zinc-reg_GTPase_activator"/>
</dbReference>
<dbReference type="Proteomes" id="UP000824175">
    <property type="component" value="Unassembled WGS sequence"/>
</dbReference>
<dbReference type="InterPro" id="IPR003495">
    <property type="entry name" value="CobW/HypB/UreG_nucleotide-bd"/>
</dbReference>
<comment type="caution">
    <text evidence="3">The sequence shown here is derived from an EMBL/GenBank/DDBJ whole genome shotgun (WGS) entry which is preliminary data.</text>
</comment>
<dbReference type="SUPFAM" id="SSF52540">
    <property type="entry name" value="P-loop containing nucleoside triphosphate hydrolases"/>
    <property type="match status" value="1"/>
</dbReference>
<reference evidence="3" key="2">
    <citation type="journal article" date="2021" name="PeerJ">
        <title>Extensive microbial diversity within the chicken gut microbiome revealed by metagenomics and culture.</title>
        <authorList>
            <person name="Gilroy R."/>
            <person name="Ravi A."/>
            <person name="Getino M."/>
            <person name="Pursley I."/>
            <person name="Horton D.L."/>
            <person name="Alikhan N.F."/>
            <person name="Baker D."/>
            <person name="Gharbi K."/>
            <person name="Hall N."/>
            <person name="Watson M."/>
            <person name="Adriaenssens E.M."/>
            <person name="Foster-Nyarko E."/>
            <person name="Jarju S."/>
            <person name="Secka A."/>
            <person name="Antonio M."/>
            <person name="Oren A."/>
            <person name="Chaudhuri R.R."/>
            <person name="La Ragione R."/>
            <person name="Hildebrand F."/>
            <person name="Pallen M.J."/>
        </authorList>
    </citation>
    <scope>NUCLEOTIDE SEQUENCE</scope>
    <source>
        <strain evidence="3">CHK195-11698</strain>
    </source>
</reference>
<evidence type="ECO:0000259" key="1">
    <source>
        <dbReference type="Pfam" id="PF02492"/>
    </source>
</evidence>
<organism evidence="3 4">
    <name type="scientific">Candidatus Fimiplasma intestinipullorum</name>
    <dbReference type="NCBI Taxonomy" id="2840825"/>
    <lineage>
        <taxon>Bacteria</taxon>
        <taxon>Bacillati</taxon>
        <taxon>Bacillota</taxon>
        <taxon>Clostridia</taxon>
        <taxon>Eubacteriales</taxon>
        <taxon>Candidatus Fimiplasma</taxon>
    </lineage>
</organism>
<sequence>MIPVDLITGFLGSGKTTFMIAYANYLVNTGLKVGIIENDLGAINVDMLLLSTKLGDRCALEMITGGGDQVTYQRRLKTKLIALGMQGYDRILIEPSGIFDVETFFDVLYEAPLDQWYALGNVIALVDTTLPVDLSKASRYVLASEVACAGQVVWSHLDKCDASGLMTVQQYLKQCLMEVSCQRQRPLTMTAKAWQNWSSEEWDQLMNCGYEMASWIHRTILPEQVYRSLFFFEFKLDPDMLKARLPALFTEEKYGRVYRVKGFGQDEKGQWYQINATAREFEMIAAKHGQEVLIVIGETLNEAAIRFHLTGGK</sequence>
<evidence type="ECO:0000313" key="3">
    <source>
        <dbReference type="EMBL" id="HIU13933.1"/>
    </source>
</evidence>
<dbReference type="PANTHER" id="PTHR13748">
    <property type="entry name" value="COBW-RELATED"/>
    <property type="match status" value="1"/>
</dbReference>
<dbReference type="PANTHER" id="PTHR13748:SF62">
    <property type="entry name" value="COBW DOMAIN-CONTAINING PROTEIN"/>
    <property type="match status" value="1"/>
</dbReference>
<evidence type="ECO:0000259" key="2">
    <source>
        <dbReference type="Pfam" id="PF07683"/>
    </source>
</evidence>
<dbReference type="Gene3D" id="3.40.50.300">
    <property type="entry name" value="P-loop containing nucleotide triphosphate hydrolases"/>
    <property type="match status" value="1"/>
</dbReference>
<feature type="domain" description="CobW C-terminal" evidence="2">
    <location>
        <begin position="235"/>
        <end position="309"/>
    </location>
</feature>
<protein>
    <submittedName>
        <fullName evidence="3">GTPase (G3E family)</fullName>
    </submittedName>
</protein>
<dbReference type="InterPro" id="IPR027417">
    <property type="entry name" value="P-loop_NTPase"/>
</dbReference>
<feature type="domain" description="CobW/HypB/UreG nucleotide-binding" evidence="1">
    <location>
        <begin position="3"/>
        <end position="174"/>
    </location>
</feature>
<dbReference type="InterPro" id="IPR011629">
    <property type="entry name" value="CobW-like_C"/>
</dbReference>
<dbReference type="GO" id="GO:0005737">
    <property type="term" value="C:cytoplasm"/>
    <property type="evidence" value="ECO:0007669"/>
    <property type="project" value="TreeGrafter"/>
</dbReference>
<evidence type="ECO:0000313" key="4">
    <source>
        <dbReference type="Proteomes" id="UP000824175"/>
    </source>
</evidence>
<dbReference type="Pfam" id="PF07683">
    <property type="entry name" value="CobW_C"/>
    <property type="match status" value="1"/>
</dbReference>
<accession>A0A9D1KZU5</accession>